<keyword evidence="2" id="KW-1185">Reference proteome</keyword>
<dbReference type="EMBL" id="JASCZI010212052">
    <property type="protein sequence ID" value="MED6198166.1"/>
    <property type="molecule type" value="Genomic_DNA"/>
</dbReference>
<accession>A0ABU6XJX9</accession>
<evidence type="ECO:0000313" key="1">
    <source>
        <dbReference type="EMBL" id="MED6198166.1"/>
    </source>
</evidence>
<name>A0ABU6XJX9_9FABA</name>
<organism evidence="1 2">
    <name type="scientific">Stylosanthes scabra</name>
    <dbReference type="NCBI Taxonomy" id="79078"/>
    <lineage>
        <taxon>Eukaryota</taxon>
        <taxon>Viridiplantae</taxon>
        <taxon>Streptophyta</taxon>
        <taxon>Embryophyta</taxon>
        <taxon>Tracheophyta</taxon>
        <taxon>Spermatophyta</taxon>
        <taxon>Magnoliopsida</taxon>
        <taxon>eudicotyledons</taxon>
        <taxon>Gunneridae</taxon>
        <taxon>Pentapetalae</taxon>
        <taxon>rosids</taxon>
        <taxon>fabids</taxon>
        <taxon>Fabales</taxon>
        <taxon>Fabaceae</taxon>
        <taxon>Papilionoideae</taxon>
        <taxon>50 kb inversion clade</taxon>
        <taxon>dalbergioids sensu lato</taxon>
        <taxon>Dalbergieae</taxon>
        <taxon>Pterocarpus clade</taxon>
        <taxon>Stylosanthes</taxon>
    </lineage>
</organism>
<reference evidence="1 2" key="1">
    <citation type="journal article" date="2023" name="Plants (Basel)">
        <title>Bridging the Gap: Combining Genomics and Transcriptomics Approaches to Understand Stylosanthes scabra, an Orphan Legume from the Brazilian Caatinga.</title>
        <authorList>
            <person name="Ferreira-Neto J.R.C."/>
            <person name="da Silva M.D."/>
            <person name="Binneck E."/>
            <person name="de Melo N.F."/>
            <person name="da Silva R.H."/>
            <person name="de Melo A.L.T.M."/>
            <person name="Pandolfi V."/>
            <person name="Bustamante F.O."/>
            <person name="Brasileiro-Vidal A.C."/>
            <person name="Benko-Iseppon A.M."/>
        </authorList>
    </citation>
    <scope>NUCLEOTIDE SEQUENCE [LARGE SCALE GENOMIC DNA]</scope>
    <source>
        <tissue evidence="1">Leaves</tissue>
    </source>
</reference>
<dbReference type="Proteomes" id="UP001341840">
    <property type="component" value="Unassembled WGS sequence"/>
</dbReference>
<evidence type="ECO:0000313" key="2">
    <source>
        <dbReference type="Proteomes" id="UP001341840"/>
    </source>
</evidence>
<protein>
    <submittedName>
        <fullName evidence="1">Uncharacterized protein</fullName>
    </submittedName>
</protein>
<comment type="caution">
    <text evidence="1">The sequence shown here is derived from an EMBL/GenBank/DDBJ whole genome shotgun (WGS) entry which is preliminary data.</text>
</comment>
<gene>
    <name evidence="1" type="ORF">PIB30_063438</name>
</gene>
<sequence length="139" mass="15083">MTNQVLGLVQEAENPASSEIPGQILSHQSFRLTHPCCRQSLRQNRHHPLTPSEVAIRMGATIIALGPPRDELDGPAASIHGSTVGKPLVSLTLRRQPPCCAEGHTSTPPTINGLHLKHNKTYGPKPNPIRIPAHVTIWI</sequence>
<proteinExistence type="predicted"/>